<gene>
    <name evidence="1" type="ORF">JY572_17600</name>
</gene>
<reference evidence="1 2" key="1">
    <citation type="submission" date="2021-02" db="EMBL/GenBank/DDBJ databases">
        <title>De Novo genome assembly of isolated myxobacteria.</title>
        <authorList>
            <person name="Stevens D.C."/>
        </authorList>
    </citation>
    <scope>NUCLEOTIDE SEQUENCE [LARGE SCALE GENOMIC DNA]</scope>
    <source>
        <strain evidence="1 2">SCHIC003</strain>
    </source>
</reference>
<evidence type="ECO:0000313" key="2">
    <source>
        <dbReference type="Proteomes" id="UP000663090"/>
    </source>
</evidence>
<evidence type="ECO:0008006" key="3">
    <source>
        <dbReference type="Google" id="ProtNLM"/>
    </source>
</evidence>
<name>A0ABX7NGF7_9BACT</name>
<dbReference type="EMBL" id="CP071091">
    <property type="protein sequence ID" value="QSQ17733.1"/>
    <property type="molecule type" value="Genomic_DNA"/>
</dbReference>
<protein>
    <recommendedName>
        <fullName evidence="3">SnoaL-like domain-containing protein</fullName>
    </recommendedName>
</protein>
<dbReference type="RefSeq" id="WP_206719352.1">
    <property type="nucleotide sequence ID" value="NZ_CP071091.1"/>
</dbReference>
<dbReference type="Proteomes" id="UP000663090">
    <property type="component" value="Chromosome"/>
</dbReference>
<keyword evidence="2" id="KW-1185">Reference proteome</keyword>
<sequence>MSMNEVCIASDPDSARALLERHGGLDDCFVERVTQDFRERWIEVVVDDLYRGKGTATSSPGMLLFRSIDYLLCRIPFVGGRVRVESCEIGEHQGKIKARFGFTTTEWLNEAEFSVVELVLVCGSIEVRRLDESIVSASAQFPNGSPA</sequence>
<proteinExistence type="predicted"/>
<accession>A0ABX7NGF7</accession>
<evidence type="ECO:0000313" key="1">
    <source>
        <dbReference type="EMBL" id="QSQ17733.1"/>
    </source>
</evidence>
<organism evidence="1 2">
    <name type="scientific">Myxococcus landrumensis</name>
    <dbReference type="NCBI Taxonomy" id="2813577"/>
    <lineage>
        <taxon>Bacteria</taxon>
        <taxon>Pseudomonadati</taxon>
        <taxon>Myxococcota</taxon>
        <taxon>Myxococcia</taxon>
        <taxon>Myxococcales</taxon>
        <taxon>Cystobacterineae</taxon>
        <taxon>Myxococcaceae</taxon>
        <taxon>Myxococcus</taxon>
    </lineage>
</organism>